<sequence>MLSNIVTTPFGAIEGTMVNGTMRFLGIPYAKAPVGALRFREPQPVDAWENTYMANQYRKDPMQIHKTLSIDCYSEDCLYLNIWVPPHADEPLPVMFWIPGGAYATGGSGAVAPEGPSLYECDTFAMNTGCIVVTVSYRLNVFGFLNFSSYSERFQDHLGMKDILFALQWLHDVIGSFGGDTENITIFGQSAGAGAVSAILCIDEAKTLFHKAILQSNCFESFYTPQEEAEITEKYLAFLDLEPNQVDEILELPVTQLMQASKKLDDYVLEHYFARCTFCPVVDGKFIKDFPTIAAFQDLKKPILVGSNKDEGNFLVAAYKWTTKEIADLQQRIFHRIAPEKGRQLLAAYPQLPQKKAFASLLTDVMYTMPKIWFAEHLSDYQDVYVYRYDYATPIMKIIGLGACHAAELLPLFNCRDKPYRTLCRGAEHTIRNIGIRMQHYWGNFARTGNPNQDGMVNWKPYNDQQRHTLILGKKDRLENDPDRTLRETYHDLSRLLI</sequence>
<reference evidence="5 6" key="1">
    <citation type="submission" date="2021-05" db="EMBL/GenBank/DDBJ databases">
        <title>Fusibacter ferrireducens sp. nov., an anaerobic, sulfur- and Fe-reducing bacterium isolated from the mangrove sediment.</title>
        <authorList>
            <person name="Qiu D."/>
        </authorList>
    </citation>
    <scope>NUCLEOTIDE SEQUENCE [LARGE SCALE GENOMIC DNA]</scope>
    <source>
        <strain evidence="5 6">DSM 12116</strain>
    </source>
</reference>
<keyword evidence="2 3" id="KW-0378">Hydrolase</keyword>
<dbReference type="EC" id="3.1.1.-" evidence="3"/>
<proteinExistence type="inferred from homology"/>
<dbReference type="PANTHER" id="PTHR11559">
    <property type="entry name" value="CARBOXYLESTERASE"/>
    <property type="match status" value="1"/>
</dbReference>
<evidence type="ECO:0000313" key="5">
    <source>
        <dbReference type="EMBL" id="MBS7525224.1"/>
    </source>
</evidence>
<dbReference type="EMBL" id="JAHBCL010000001">
    <property type="protein sequence ID" value="MBS7525224.1"/>
    <property type="molecule type" value="Genomic_DNA"/>
</dbReference>
<name>A0ABS5PJH6_9FIRM</name>
<feature type="domain" description="Carboxylesterase type B" evidence="4">
    <location>
        <begin position="3"/>
        <end position="477"/>
    </location>
</feature>
<accession>A0ABS5PJH6</accession>
<evidence type="ECO:0000256" key="1">
    <source>
        <dbReference type="ARBA" id="ARBA00005964"/>
    </source>
</evidence>
<dbReference type="PROSITE" id="PS00122">
    <property type="entry name" value="CARBOXYLESTERASE_B_1"/>
    <property type="match status" value="1"/>
</dbReference>
<evidence type="ECO:0000313" key="6">
    <source>
        <dbReference type="Proteomes" id="UP000746471"/>
    </source>
</evidence>
<dbReference type="InterPro" id="IPR029058">
    <property type="entry name" value="AB_hydrolase_fold"/>
</dbReference>
<dbReference type="InterPro" id="IPR050309">
    <property type="entry name" value="Type-B_Carboxylest/Lipase"/>
</dbReference>
<protein>
    <recommendedName>
        <fullName evidence="3">Carboxylic ester hydrolase</fullName>
        <ecNumber evidence="3">3.1.1.-</ecNumber>
    </recommendedName>
</protein>
<dbReference type="PROSITE" id="PS00941">
    <property type="entry name" value="CARBOXYLESTERASE_B_2"/>
    <property type="match status" value="1"/>
</dbReference>
<comment type="similarity">
    <text evidence="1 3">Belongs to the type-B carboxylesterase/lipase family.</text>
</comment>
<dbReference type="Gene3D" id="3.40.50.1820">
    <property type="entry name" value="alpha/beta hydrolase"/>
    <property type="match status" value="1"/>
</dbReference>
<gene>
    <name evidence="5" type="ORF">KHM83_00890</name>
</gene>
<dbReference type="InterPro" id="IPR002018">
    <property type="entry name" value="CarbesteraseB"/>
</dbReference>
<keyword evidence="6" id="KW-1185">Reference proteome</keyword>
<dbReference type="InterPro" id="IPR019819">
    <property type="entry name" value="Carboxylesterase_B_CS"/>
</dbReference>
<dbReference type="Proteomes" id="UP000746471">
    <property type="component" value="Unassembled WGS sequence"/>
</dbReference>
<evidence type="ECO:0000259" key="4">
    <source>
        <dbReference type="Pfam" id="PF00135"/>
    </source>
</evidence>
<evidence type="ECO:0000256" key="2">
    <source>
        <dbReference type="ARBA" id="ARBA00022801"/>
    </source>
</evidence>
<dbReference type="InterPro" id="IPR019826">
    <property type="entry name" value="Carboxylesterase_B_AS"/>
</dbReference>
<dbReference type="Pfam" id="PF00135">
    <property type="entry name" value="COesterase"/>
    <property type="match status" value="1"/>
</dbReference>
<dbReference type="SUPFAM" id="SSF53474">
    <property type="entry name" value="alpha/beta-Hydrolases"/>
    <property type="match status" value="1"/>
</dbReference>
<dbReference type="RefSeq" id="WP_213235007.1">
    <property type="nucleotide sequence ID" value="NZ_JAHBCL010000001.1"/>
</dbReference>
<evidence type="ECO:0000256" key="3">
    <source>
        <dbReference type="RuleBase" id="RU361235"/>
    </source>
</evidence>
<organism evidence="5 6">
    <name type="scientific">Fusibacter paucivorans</name>
    <dbReference type="NCBI Taxonomy" id="76009"/>
    <lineage>
        <taxon>Bacteria</taxon>
        <taxon>Bacillati</taxon>
        <taxon>Bacillota</taxon>
        <taxon>Clostridia</taxon>
        <taxon>Eubacteriales</taxon>
        <taxon>Eubacteriales Family XII. Incertae Sedis</taxon>
        <taxon>Fusibacter</taxon>
    </lineage>
</organism>
<comment type="caution">
    <text evidence="5">The sequence shown here is derived from an EMBL/GenBank/DDBJ whole genome shotgun (WGS) entry which is preliminary data.</text>
</comment>